<dbReference type="Proteomes" id="UP000189935">
    <property type="component" value="Chromosome I"/>
</dbReference>
<sequence length="83" mass="8920">MLERDIGHCAKGIAVTFIVQATRGEEGTTTIRLSVAAAIAKGQALAEQGWQVFITGPDGIRYYPSEFDRLLSLGPALPARSLF</sequence>
<dbReference type="EMBL" id="LT670844">
    <property type="protein sequence ID" value="SHL79631.1"/>
    <property type="molecule type" value="Genomic_DNA"/>
</dbReference>
<gene>
    <name evidence="1" type="ORF">SAMN05444159_6841</name>
</gene>
<evidence type="ECO:0000313" key="2">
    <source>
        <dbReference type="Proteomes" id="UP000189935"/>
    </source>
</evidence>
<accession>A0A1M7DJE6</accession>
<protein>
    <submittedName>
        <fullName evidence="1">Uncharacterized protein</fullName>
    </submittedName>
</protein>
<name>A0A1M7DJE6_9BRAD</name>
<evidence type="ECO:0000313" key="1">
    <source>
        <dbReference type="EMBL" id="SHL79631.1"/>
    </source>
</evidence>
<organism evidence="1 2">
    <name type="scientific">Bradyrhizobium lablabi</name>
    <dbReference type="NCBI Taxonomy" id="722472"/>
    <lineage>
        <taxon>Bacteria</taxon>
        <taxon>Pseudomonadati</taxon>
        <taxon>Pseudomonadota</taxon>
        <taxon>Alphaproteobacteria</taxon>
        <taxon>Hyphomicrobiales</taxon>
        <taxon>Nitrobacteraceae</taxon>
        <taxon>Bradyrhizobium</taxon>
    </lineage>
</organism>
<reference evidence="1 2" key="1">
    <citation type="submission" date="2016-11" db="EMBL/GenBank/DDBJ databases">
        <authorList>
            <person name="Jaros S."/>
            <person name="Januszkiewicz K."/>
            <person name="Wedrychowicz H."/>
        </authorList>
    </citation>
    <scope>NUCLEOTIDE SEQUENCE [LARGE SCALE GENOMIC DNA]</scope>
    <source>
        <strain evidence="1 2">GAS499</strain>
    </source>
</reference>
<proteinExistence type="predicted"/>
<dbReference type="AlphaFoldDB" id="A0A1M7DJE6"/>